<dbReference type="EMBL" id="LILC01000036">
    <property type="protein sequence ID" value="KOO40324.1"/>
    <property type="molecule type" value="Genomic_DNA"/>
</dbReference>
<dbReference type="PATRIC" id="fig|284581.3.peg.1826"/>
<reference evidence="3" key="1">
    <citation type="submission" date="2015-08" db="EMBL/GenBank/DDBJ databases">
        <title>Fjat-14210 dsm16467.</title>
        <authorList>
            <person name="Liu B."/>
            <person name="Wang J."/>
            <person name="Zhu Y."/>
            <person name="Liu G."/>
            <person name="Chen Q."/>
            <person name="Chen Z."/>
            <person name="Lan J."/>
            <person name="Che J."/>
            <person name="Ge C."/>
            <person name="Shi H."/>
            <person name="Pan Z."/>
            <person name="Liu X."/>
        </authorList>
    </citation>
    <scope>NUCLEOTIDE SEQUENCE [LARGE SCALE GENOMIC DNA]</scope>
    <source>
        <strain evidence="3">DSM 16467</strain>
    </source>
</reference>
<name>A0A0M0KND4_9BACI</name>
<keyword evidence="3" id="KW-1185">Reference proteome</keyword>
<feature type="transmembrane region" description="Helical" evidence="1">
    <location>
        <begin position="82"/>
        <end position="107"/>
    </location>
</feature>
<comment type="caution">
    <text evidence="2">The sequence shown here is derived from an EMBL/GenBank/DDBJ whole genome shotgun (WGS) entry which is preliminary data.</text>
</comment>
<evidence type="ECO:0000313" key="2">
    <source>
        <dbReference type="EMBL" id="KOO40324.1"/>
    </source>
</evidence>
<organism evidence="2 3">
    <name type="scientific">Priestia koreensis</name>
    <dbReference type="NCBI Taxonomy" id="284581"/>
    <lineage>
        <taxon>Bacteria</taxon>
        <taxon>Bacillati</taxon>
        <taxon>Bacillota</taxon>
        <taxon>Bacilli</taxon>
        <taxon>Bacillales</taxon>
        <taxon>Bacillaceae</taxon>
        <taxon>Priestia</taxon>
    </lineage>
</organism>
<protein>
    <submittedName>
        <fullName evidence="2">Uncharacterized protein</fullName>
    </submittedName>
</protein>
<gene>
    <name evidence="2" type="ORF">AMD01_21480</name>
</gene>
<keyword evidence="1" id="KW-1133">Transmembrane helix</keyword>
<evidence type="ECO:0000256" key="1">
    <source>
        <dbReference type="SAM" id="Phobius"/>
    </source>
</evidence>
<feature type="transmembrane region" description="Helical" evidence="1">
    <location>
        <begin position="144"/>
        <end position="164"/>
    </location>
</feature>
<sequence>MKLFFLQILTLGLIVILMGVLELNESNRIVGSTANWTPVNNIYITFFIVLVILSFFCLIFLFEAKKDKSIFQRSFWNMMPKITISFGSLSMILFLVGGTLGPIMTWVEHWRSLLYFFLIYFLFLIFLFIFSIEHKKQRNNHHITKTILTSYIWTIVLFLITFFVF</sequence>
<feature type="transmembrane region" description="Helical" evidence="1">
    <location>
        <begin position="42"/>
        <end position="62"/>
    </location>
</feature>
<proteinExistence type="predicted"/>
<accession>A0A0M0KND4</accession>
<feature type="transmembrane region" description="Helical" evidence="1">
    <location>
        <begin position="113"/>
        <end position="132"/>
    </location>
</feature>
<dbReference type="Proteomes" id="UP000037558">
    <property type="component" value="Unassembled WGS sequence"/>
</dbReference>
<keyword evidence="1" id="KW-0472">Membrane</keyword>
<dbReference type="AlphaFoldDB" id="A0A0M0KND4"/>
<keyword evidence="1" id="KW-0812">Transmembrane</keyword>
<evidence type="ECO:0000313" key="3">
    <source>
        <dbReference type="Proteomes" id="UP000037558"/>
    </source>
</evidence>